<dbReference type="Gene3D" id="3.40.980.10">
    <property type="entry name" value="MoaB/Mog-like domain"/>
    <property type="match status" value="1"/>
</dbReference>
<dbReference type="SUPFAM" id="SSF53218">
    <property type="entry name" value="Molybdenum cofactor biosynthesis proteins"/>
    <property type="match status" value="1"/>
</dbReference>
<dbReference type="InterPro" id="IPR051920">
    <property type="entry name" value="MPT_Adenylyltrnsfr/MoaC-Rel"/>
</dbReference>
<dbReference type="PANTHER" id="PTHR43764">
    <property type="entry name" value="MOLYBDENUM COFACTOR BIOSYNTHESIS"/>
    <property type="match status" value="1"/>
</dbReference>
<comment type="catalytic activity">
    <reaction evidence="1">
        <text>(8S)-3',8-cyclo-7,8-dihydroguanosine 5'-triphosphate = cyclic pyranopterin phosphate + diphosphate</text>
        <dbReference type="Rhea" id="RHEA:49580"/>
        <dbReference type="ChEBI" id="CHEBI:33019"/>
        <dbReference type="ChEBI" id="CHEBI:59648"/>
        <dbReference type="ChEBI" id="CHEBI:131766"/>
        <dbReference type="EC" id="4.6.1.17"/>
    </reaction>
</comment>
<dbReference type="HAMAP" id="MF_01224_B">
    <property type="entry name" value="MoaC_B"/>
    <property type="match status" value="1"/>
</dbReference>
<reference evidence="7" key="1">
    <citation type="submission" date="2018-05" db="EMBL/GenBank/DDBJ databases">
        <authorList>
            <person name="Lanie J.A."/>
            <person name="Ng W.-L."/>
            <person name="Kazmierczak K.M."/>
            <person name="Andrzejewski T.M."/>
            <person name="Davidsen T.M."/>
            <person name="Wayne K.J."/>
            <person name="Tettelin H."/>
            <person name="Glass J.I."/>
            <person name="Rusch D."/>
            <person name="Podicherti R."/>
            <person name="Tsui H.-C.T."/>
            <person name="Winkler M.E."/>
        </authorList>
    </citation>
    <scope>NUCLEOTIDE SEQUENCE</scope>
</reference>
<dbReference type="EC" id="4.6.1.17" evidence="3"/>
<keyword evidence="4" id="KW-0501">Molybdenum cofactor biosynthesis</keyword>
<dbReference type="NCBIfam" id="NF002947">
    <property type="entry name" value="PRK03604.1"/>
    <property type="match status" value="1"/>
</dbReference>
<dbReference type="InterPro" id="IPR047594">
    <property type="entry name" value="MoaC_bact/euk"/>
</dbReference>
<evidence type="ECO:0000313" key="7">
    <source>
        <dbReference type="EMBL" id="SVA14115.1"/>
    </source>
</evidence>
<dbReference type="InterPro" id="IPR023045">
    <property type="entry name" value="MoaC"/>
</dbReference>
<gene>
    <name evidence="7" type="ORF">METZ01_LOCUS66969</name>
</gene>
<feature type="domain" description="MoaB/Mog" evidence="6">
    <location>
        <begin position="161"/>
        <end position="304"/>
    </location>
</feature>
<sequence length="313" mass="33970">MNEFSHLDENGKVQMVDVTDKFKTVRMAKSEGIVFMSPETISAIKNDTLPKGNVLTTAKISGIQSAKRTADLIPMCHQLNLTFVDIQFKVETNYILIKSTIKTMEATGVEMEALTAVSVAALTIFDMCKAIDKTISIGEISLVEKVGGKSDHVAEYRPQVGIITISDSVSMKKSKDRSGPILINGFTNSGCPVRFKKVLPDGSDKLTSTILNWIKKGAELIITTGGTGIGPRDLTVHTIEELLDSKLPGIEQALHGYGYKKEQTAMLSRLTAGVIKNSIVISLPGSTNAVKDALNVLIPTIFHSFHIIKGEKH</sequence>
<dbReference type="GO" id="GO:0006777">
    <property type="term" value="P:Mo-molybdopterin cofactor biosynthetic process"/>
    <property type="evidence" value="ECO:0007669"/>
    <property type="project" value="UniProtKB-KW"/>
</dbReference>
<organism evidence="7">
    <name type="scientific">marine metagenome</name>
    <dbReference type="NCBI Taxonomy" id="408172"/>
    <lineage>
        <taxon>unclassified sequences</taxon>
        <taxon>metagenomes</taxon>
        <taxon>ecological metagenomes</taxon>
    </lineage>
</organism>
<keyword evidence="5" id="KW-0456">Lyase</keyword>
<dbReference type="InterPro" id="IPR002820">
    <property type="entry name" value="Mopterin_CF_biosynth-C_dom"/>
</dbReference>
<accession>A0A381TD91</accession>
<dbReference type="EMBL" id="UINC01004410">
    <property type="protein sequence ID" value="SVA14115.1"/>
    <property type="molecule type" value="Genomic_DNA"/>
</dbReference>
<dbReference type="PANTHER" id="PTHR43764:SF1">
    <property type="entry name" value="MOLYBDOPTERIN MOLYBDOTRANSFERASE"/>
    <property type="match status" value="1"/>
</dbReference>
<dbReference type="InterPro" id="IPR001453">
    <property type="entry name" value="MoaB/Mog_dom"/>
</dbReference>
<dbReference type="PROSITE" id="PS01078">
    <property type="entry name" value="MOCF_BIOSYNTHESIS_1"/>
    <property type="match status" value="1"/>
</dbReference>
<proteinExistence type="inferred from homology"/>
<dbReference type="NCBIfam" id="NF006870">
    <property type="entry name" value="PRK09364.1"/>
    <property type="match status" value="1"/>
</dbReference>
<dbReference type="InterPro" id="IPR036522">
    <property type="entry name" value="MoaC_sf"/>
</dbReference>
<dbReference type="GO" id="GO:0061799">
    <property type="term" value="F:cyclic pyranopterin monophosphate synthase activity"/>
    <property type="evidence" value="ECO:0007669"/>
    <property type="project" value="UniProtKB-EC"/>
</dbReference>
<dbReference type="InterPro" id="IPR008284">
    <property type="entry name" value="MoCF_biosynth_CS"/>
</dbReference>
<evidence type="ECO:0000256" key="5">
    <source>
        <dbReference type="ARBA" id="ARBA00023239"/>
    </source>
</evidence>
<evidence type="ECO:0000256" key="2">
    <source>
        <dbReference type="ARBA" id="ARBA00005046"/>
    </source>
</evidence>
<dbReference type="AlphaFoldDB" id="A0A381TD91"/>
<name>A0A381TD91_9ZZZZ</name>
<dbReference type="Pfam" id="PF00994">
    <property type="entry name" value="MoCF_biosynth"/>
    <property type="match status" value="1"/>
</dbReference>
<dbReference type="SUPFAM" id="SSF55040">
    <property type="entry name" value="Molybdenum cofactor biosynthesis protein C, MoaC"/>
    <property type="match status" value="1"/>
</dbReference>
<evidence type="ECO:0000256" key="4">
    <source>
        <dbReference type="ARBA" id="ARBA00023150"/>
    </source>
</evidence>
<dbReference type="Pfam" id="PF01967">
    <property type="entry name" value="MoaC"/>
    <property type="match status" value="1"/>
</dbReference>
<dbReference type="SMART" id="SM00852">
    <property type="entry name" value="MoCF_biosynth"/>
    <property type="match status" value="1"/>
</dbReference>
<dbReference type="NCBIfam" id="TIGR00581">
    <property type="entry name" value="moaC"/>
    <property type="match status" value="1"/>
</dbReference>
<dbReference type="Gene3D" id="3.30.70.640">
    <property type="entry name" value="Molybdopterin cofactor biosynthesis C (MoaC) domain"/>
    <property type="match status" value="1"/>
</dbReference>
<dbReference type="CDD" id="cd01420">
    <property type="entry name" value="MoaC_PE"/>
    <property type="match status" value="1"/>
</dbReference>
<evidence type="ECO:0000256" key="1">
    <source>
        <dbReference type="ARBA" id="ARBA00001637"/>
    </source>
</evidence>
<dbReference type="UniPathway" id="UPA00344"/>
<dbReference type="CDD" id="cd00886">
    <property type="entry name" value="MogA_MoaB"/>
    <property type="match status" value="1"/>
</dbReference>
<dbReference type="InterPro" id="IPR036425">
    <property type="entry name" value="MoaB/Mog-like_dom_sf"/>
</dbReference>
<comment type="pathway">
    <text evidence="2">Cofactor biosynthesis; molybdopterin biosynthesis.</text>
</comment>
<dbReference type="NCBIfam" id="TIGR00177">
    <property type="entry name" value="molyb_syn"/>
    <property type="match status" value="1"/>
</dbReference>
<dbReference type="PIRSF" id="PIRSF036594">
    <property type="entry name" value="MoaC_MogA"/>
    <property type="match status" value="1"/>
</dbReference>
<evidence type="ECO:0000256" key="3">
    <source>
        <dbReference type="ARBA" id="ARBA00012575"/>
    </source>
</evidence>
<evidence type="ECO:0000259" key="6">
    <source>
        <dbReference type="SMART" id="SM00852"/>
    </source>
</evidence>
<protein>
    <recommendedName>
        <fullName evidence="3">cyclic pyranopterin monophosphate synthase</fullName>
        <ecNumber evidence="3">4.6.1.17</ecNumber>
    </recommendedName>
</protein>
<dbReference type="InterPro" id="IPR012247">
    <property type="entry name" value="MoaC_MogA"/>
</dbReference>